<evidence type="ECO:0000256" key="1">
    <source>
        <dbReference type="SAM" id="Phobius"/>
    </source>
</evidence>
<dbReference type="Pfam" id="PF07963">
    <property type="entry name" value="N_methyl"/>
    <property type="match status" value="1"/>
</dbReference>
<dbReference type="NCBIfam" id="TIGR02532">
    <property type="entry name" value="IV_pilin_GFxxxE"/>
    <property type="match status" value="1"/>
</dbReference>
<dbReference type="SUPFAM" id="SSF54523">
    <property type="entry name" value="Pili subunits"/>
    <property type="match status" value="1"/>
</dbReference>
<evidence type="ECO:0000313" key="3">
    <source>
        <dbReference type="Proteomes" id="UP001215231"/>
    </source>
</evidence>
<dbReference type="InterPro" id="IPR012902">
    <property type="entry name" value="N_methyl_site"/>
</dbReference>
<dbReference type="Proteomes" id="UP001215231">
    <property type="component" value="Chromosome"/>
</dbReference>
<organism evidence="2 3">
    <name type="scientific">Thalassomonas haliotis</name>
    <dbReference type="NCBI Taxonomy" id="485448"/>
    <lineage>
        <taxon>Bacteria</taxon>
        <taxon>Pseudomonadati</taxon>
        <taxon>Pseudomonadota</taxon>
        <taxon>Gammaproteobacteria</taxon>
        <taxon>Alteromonadales</taxon>
        <taxon>Colwelliaceae</taxon>
        <taxon>Thalassomonas</taxon>
    </lineage>
</organism>
<keyword evidence="1" id="KW-0472">Membrane</keyword>
<name>A0ABY7VHQ9_9GAMM</name>
<keyword evidence="3" id="KW-1185">Reference proteome</keyword>
<dbReference type="InterPro" id="IPR045584">
    <property type="entry name" value="Pilin-like"/>
</dbReference>
<feature type="transmembrane region" description="Helical" evidence="1">
    <location>
        <begin position="12"/>
        <end position="35"/>
    </location>
</feature>
<dbReference type="PROSITE" id="PS00409">
    <property type="entry name" value="PROKAR_NTER_METHYL"/>
    <property type="match status" value="1"/>
</dbReference>
<accession>A0ABY7VHQ9</accession>
<reference evidence="2 3" key="1">
    <citation type="journal article" date="2022" name="Mar. Drugs">
        <title>Bioassay-Guided Fractionation Leads to the Detection of Cholic Acid Generated by the Rare Thalassomonas sp.</title>
        <authorList>
            <person name="Pheiffer F."/>
            <person name="Schneider Y.K."/>
            <person name="Hansen E.H."/>
            <person name="Andersen J.H."/>
            <person name="Isaksson J."/>
            <person name="Busche T."/>
            <person name="R C."/>
            <person name="Kalinowski J."/>
            <person name="Zyl L.V."/>
            <person name="Trindade M."/>
        </authorList>
    </citation>
    <scope>NUCLEOTIDE SEQUENCE [LARGE SCALE GENOMIC DNA]</scope>
    <source>
        <strain evidence="2 3">A5K-61T</strain>
    </source>
</reference>
<dbReference type="EMBL" id="CP059693">
    <property type="protein sequence ID" value="WDE13265.1"/>
    <property type="molecule type" value="Genomic_DNA"/>
</dbReference>
<dbReference type="RefSeq" id="WP_274053619.1">
    <property type="nucleotide sequence ID" value="NZ_CP059693.1"/>
</dbReference>
<proteinExistence type="predicted"/>
<keyword evidence="1" id="KW-1133">Transmembrane helix</keyword>
<keyword evidence="1" id="KW-0812">Transmembrane</keyword>
<evidence type="ECO:0000313" key="2">
    <source>
        <dbReference type="EMBL" id="WDE13265.1"/>
    </source>
</evidence>
<protein>
    <submittedName>
        <fullName evidence="2">Type II secretion system protein</fullName>
    </submittedName>
</protein>
<sequence length="148" mass="16656">MKVFKHRQTGFTLIELMVVMSIVALLMGMVGPLAINSLEKAQAKQEMLSLKNWFRKVSARAFNTGQQHTIKLTGKQVALYVNKQGPVESVRFEFLFFQPQTLHFSTKGFVEPLLVTGSYRGSPLTLELAAWINGHTLNEQQLQSFAAK</sequence>
<dbReference type="Gene3D" id="3.30.700.10">
    <property type="entry name" value="Glycoprotein, Type 4 Pilin"/>
    <property type="match status" value="1"/>
</dbReference>
<gene>
    <name evidence="2" type="ORF">H3N35_07450</name>
</gene>